<feature type="domain" description="Methyltransferase type 11" evidence="1">
    <location>
        <begin position="49"/>
        <end position="144"/>
    </location>
</feature>
<keyword evidence="3" id="KW-1185">Reference proteome</keyword>
<dbReference type="InterPro" id="IPR013216">
    <property type="entry name" value="Methyltransf_11"/>
</dbReference>
<name>A0ABT9ENL3_9SPHN</name>
<dbReference type="RefSeq" id="WP_305174160.1">
    <property type="nucleotide sequence ID" value="NZ_JAUUDS010000009.1"/>
</dbReference>
<dbReference type="CDD" id="cd02440">
    <property type="entry name" value="AdoMet_MTases"/>
    <property type="match status" value="1"/>
</dbReference>
<dbReference type="InterPro" id="IPR029063">
    <property type="entry name" value="SAM-dependent_MTases_sf"/>
</dbReference>
<dbReference type="EMBL" id="JAUUDS010000009">
    <property type="protein sequence ID" value="MDP1028430.1"/>
    <property type="molecule type" value="Genomic_DNA"/>
</dbReference>
<dbReference type="InterPro" id="IPR050508">
    <property type="entry name" value="Methyltransf_Superfamily"/>
</dbReference>
<keyword evidence="2" id="KW-0808">Transferase</keyword>
<evidence type="ECO:0000313" key="3">
    <source>
        <dbReference type="Proteomes" id="UP001230685"/>
    </source>
</evidence>
<evidence type="ECO:0000259" key="1">
    <source>
        <dbReference type="Pfam" id="PF08241"/>
    </source>
</evidence>
<evidence type="ECO:0000313" key="2">
    <source>
        <dbReference type="EMBL" id="MDP1028430.1"/>
    </source>
</evidence>
<comment type="caution">
    <text evidence="2">The sequence shown here is derived from an EMBL/GenBank/DDBJ whole genome shotgun (WGS) entry which is preliminary data.</text>
</comment>
<dbReference type="PANTHER" id="PTHR42912:SF80">
    <property type="entry name" value="METHYLTRANSFERASE DOMAIN-CONTAINING PROTEIN"/>
    <property type="match status" value="1"/>
</dbReference>
<dbReference type="Gene3D" id="3.40.50.150">
    <property type="entry name" value="Vaccinia Virus protein VP39"/>
    <property type="match status" value="1"/>
</dbReference>
<keyword evidence="2" id="KW-0489">Methyltransferase</keyword>
<dbReference type="SUPFAM" id="SSF53335">
    <property type="entry name" value="S-adenosyl-L-methionine-dependent methyltransferases"/>
    <property type="match status" value="1"/>
</dbReference>
<reference evidence="2 3" key="1">
    <citation type="submission" date="2023-07" db="EMBL/GenBank/DDBJ databases">
        <authorList>
            <person name="Kim M.K."/>
        </authorList>
    </citation>
    <scope>NUCLEOTIDE SEQUENCE [LARGE SCALE GENOMIC DNA]</scope>
    <source>
        <strain evidence="2 3">KR1UV-12</strain>
    </source>
</reference>
<proteinExistence type="predicted"/>
<dbReference type="PANTHER" id="PTHR42912">
    <property type="entry name" value="METHYLTRANSFERASE"/>
    <property type="match status" value="1"/>
</dbReference>
<gene>
    <name evidence="2" type="ORF">Q5H91_14495</name>
</gene>
<sequence>MATQMSTAGVTRAYDRWAPVYDLVFGPVFKRGRSAAITAAERIGGRIIEVGVGTGISLPQYAPGNRIVAVDLSDAMLDKARARVREQRLDHVELIAVGDAENLQFATDSFDVVVAQYVVTACPHPERALDEFVRVCRPGGEIIITTRVGAGQGLRGAIERALMPVTSRLGFRVEFPWSRYTDWAATRGDVRLVEHRPLPPLGHFSLVRYAKISAEVTAR</sequence>
<dbReference type="GO" id="GO:0008168">
    <property type="term" value="F:methyltransferase activity"/>
    <property type="evidence" value="ECO:0007669"/>
    <property type="project" value="UniProtKB-KW"/>
</dbReference>
<dbReference type="Pfam" id="PF08241">
    <property type="entry name" value="Methyltransf_11"/>
    <property type="match status" value="1"/>
</dbReference>
<organism evidence="2 3">
    <name type="scientific">Sphingomonas aurea</name>
    <dbReference type="NCBI Taxonomy" id="3063994"/>
    <lineage>
        <taxon>Bacteria</taxon>
        <taxon>Pseudomonadati</taxon>
        <taxon>Pseudomonadota</taxon>
        <taxon>Alphaproteobacteria</taxon>
        <taxon>Sphingomonadales</taxon>
        <taxon>Sphingomonadaceae</taxon>
        <taxon>Sphingomonas</taxon>
    </lineage>
</organism>
<protein>
    <submittedName>
        <fullName evidence="2">Methyltransferase domain-containing protein</fullName>
    </submittedName>
</protein>
<dbReference type="GO" id="GO:0032259">
    <property type="term" value="P:methylation"/>
    <property type="evidence" value="ECO:0007669"/>
    <property type="project" value="UniProtKB-KW"/>
</dbReference>
<dbReference type="Proteomes" id="UP001230685">
    <property type="component" value="Unassembled WGS sequence"/>
</dbReference>
<accession>A0ABT9ENL3</accession>